<dbReference type="InterPro" id="IPR036163">
    <property type="entry name" value="HMA_dom_sf"/>
</dbReference>
<accession>A0AA88XTV2</accession>
<feature type="region of interest" description="Disordered" evidence="1">
    <location>
        <begin position="215"/>
        <end position="258"/>
    </location>
</feature>
<proteinExistence type="predicted"/>
<organism evidence="3 4">
    <name type="scientific">Pinctada imbricata</name>
    <name type="common">Atlantic pearl-oyster</name>
    <name type="synonym">Pinctada martensii</name>
    <dbReference type="NCBI Taxonomy" id="66713"/>
    <lineage>
        <taxon>Eukaryota</taxon>
        <taxon>Metazoa</taxon>
        <taxon>Spiralia</taxon>
        <taxon>Lophotrochozoa</taxon>
        <taxon>Mollusca</taxon>
        <taxon>Bivalvia</taxon>
        <taxon>Autobranchia</taxon>
        <taxon>Pteriomorphia</taxon>
        <taxon>Pterioida</taxon>
        <taxon>Pterioidea</taxon>
        <taxon>Pteriidae</taxon>
        <taxon>Pinctada</taxon>
    </lineage>
</organism>
<dbReference type="EMBL" id="VSWD01000010">
    <property type="protein sequence ID" value="KAK3091649.1"/>
    <property type="molecule type" value="Genomic_DNA"/>
</dbReference>
<feature type="domain" description="HMA" evidence="2">
    <location>
        <begin position="135"/>
        <end position="204"/>
    </location>
</feature>
<sequence>MTSCDAIEAMKLMALDPKKRKILIKDAACIGGLIMVLSNPSPKIVTLSLETLILLADTSERRTVLQGFMGMLDQLEAILNRSACDQSVKNLADKLYTMLTESDLQTPLKDTCNTNHRSRKSSTNKNKSLQGGRTKHIVLQIRGLIDKTDRDVVMRLILQVKGVISVTVDLNKKRCQLRTKPDVKPETLVQSVAKSMTMTAQQVVKDENGEEVLLSFGNPKDMDKENTTLPDYLPDDMDSPKGDSKSVARNKKDDKKGSGWLSTAANFISSSFYW</sequence>
<dbReference type="CDD" id="cd00371">
    <property type="entry name" value="HMA"/>
    <property type="match status" value="1"/>
</dbReference>
<dbReference type="PROSITE" id="PS50846">
    <property type="entry name" value="HMA_2"/>
    <property type="match status" value="1"/>
</dbReference>
<gene>
    <name evidence="3" type="ORF">FSP39_021555</name>
</gene>
<feature type="compositionally biased region" description="Basic and acidic residues" evidence="1">
    <location>
        <begin position="238"/>
        <end position="257"/>
    </location>
</feature>
<reference evidence="3" key="1">
    <citation type="submission" date="2019-08" db="EMBL/GenBank/DDBJ databases">
        <title>The improved chromosome-level genome for the pearl oyster Pinctada fucata martensii using PacBio sequencing and Hi-C.</title>
        <authorList>
            <person name="Zheng Z."/>
        </authorList>
    </citation>
    <scope>NUCLEOTIDE SEQUENCE</scope>
    <source>
        <strain evidence="3">ZZ-2019</strain>
        <tissue evidence="3">Adductor muscle</tissue>
    </source>
</reference>
<evidence type="ECO:0000259" key="2">
    <source>
        <dbReference type="PROSITE" id="PS50846"/>
    </source>
</evidence>
<dbReference type="GO" id="GO:0046872">
    <property type="term" value="F:metal ion binding"/>
    <property type="evidence" value="ECO:0007669"/>
    <property type="project" value="InterPro"/>
</dbReference>
<name>A0AA88XTV2_PINIB</name>
<evidence type="ECO:0000313" key="4">
    <source>
        <dbReference type="Proteomes" id="UP001186944"/>
    </source>
</evidence>
<comment type="caution">
    <text evidence="3">The sequence shown here is derived from an EMBL/GenBank/DDBJ whole genome shotgun (WGS) entry which is preliminary data.</text>
</comment>
<evidence type="ECO:0000256" key="1">
    <source>
        <dbReference type="SAM" id="MobiDB-lite"/>
    </source>
</evidence>
<evidence type="ECO:0000313" key="3">
    <source>
        <dbReference type="EMBL" id="KAK3091649.1"/>
    </source>
</evidence>
<protein>
    <recommendedName>
        <fullName evidence="2">HMA domain-containing protein</fullName>
    </recommendedName>
</protein>
<feature type="region of interest" description="Disordered" evidence="1">
    <location>
        <begin position="108"/>
        <end position="131"/>
    </location>
</feature>
<dbReference type="InterPro" id="IPR016617">
    <property type="entry name" value="ARMC1"/>
</dbReference>
<dbReference type="PANTHER" id="PTHR46840:SF2">
    <property type="entry name" value="ARMADILLO REPEAT-CONTAINING PROTEIN 1"/>
    <property type="match status" value="1"/>
</dbReference>
<dbReference type="AlphaFoldDB" id="A0AA88XTV2"/>
<dbReference type="PANTHER" id="PTHR46840">
    <property type="entry name" value="ARMADILLO REPEAT-CONTAINING PROTEIN 1"/>
    <property type="match status" value="1"/>
</dbReference>
<dbReference type="Proteomes" id="UP001186944">
    <property type="component" value="Unassembled WGS sequence"/>
</dbReference>
<dbReference type="SUPFAM" id="SSF55008">
    <property type="entry name" value="HMA, heavy metal-associated domain"/>
    <property type="match status" value="1"/>
</dbReference>
<keyword evidence="4" id="KW-1185">Reference proteome</keyword>
<dbReference type="InterPro" id="IPR006121">
    <property type="entry name" value="HMA_dom"/>
</dbReference>